<reference evidence="1 2" key="2">
    <citation type="submission" date="2018-11" db="EMBL/GenBank/DDBJ databases">
        <authorList>
            <consortium name="Pathogen Informatics"/>
        </authorList>
    </citation>
    <scope>NUCLEOTIDE SEQUENCE [LARGE SCALE GENOMIC DNA]</scope>
</reference>
<keyword evidence="2" id="KW-1185">Reference proteome</keyword>
<gene>
    <name evidence="1" type="ORF">NBR_LOCUS12308</name>
</gene>
<name>A0A0N4Y7Z5_NIPBR</name>
<evidence type="ECO:0000313" key="2">
    <source>
        <dbReference type="Proteomes" id="UP000271162"/>
    </source>
</evidence>
<dbReference type="Proteomes" id="UP000271162">
    <property type="component" value="Unassembled WGS sequence"/>
</dbReference>
<dbReference type="WBParaSite" id="NBR_0001230701-mRNA-1">
    <property type="protein sequence ID" value="NBR_0001230701-mRNA-1"/>
    <property type="gene ID" value="NBR_0001230701"/>
</dbReference>
<accession>A0A0N4Y7Z5</accession>
<proteinExistence type="predicted"/>
<evidence type="ECO:0000313" key="3">
    <source>
        <dbReference type="WBParaSite" id="NBR_0001230701-mRNA-1"/>
    </source>
</evidence>
<protein>
    <submittedName>
        <fullName evidence="1 3">Uncharacterized protein</fullName>
    </submittedName>
</protein>
<sequence length="66" mass="7508">MDVDAHGSEPPQRFTFLPNDDNERASVYSQGIRYLFIVAHFLVTPHDRLQLQCVKLVAVDTMHPIG</sequence>
<dbReference type="AlphaFoldDB" id="A0A0N4Y7Z5"/>
<organism evidence="3">
    <name type="scientific">Nippostrongylus brasiliensis</name>
    <name type="common">Rat hookworm</name>
    <dbReference type="NCBI Taxonomy" id="27835"/>
    <lineage>
        <taxon>Eukaryota</taxon>
        <taxon>Metazoa</taxon>
        <taxon>Ecdysozoa</taxon>
        <taxon>Nematoda</taxon>
        <taxon>Chromadorea</taxon>
        <taxon>Rhabditida</taxon>
        <taxon>Rhabditina</taxon>
        <taxon>Rhabditomorpha</taxon>
        <taxon>Strongyloidea</taxon>
        <taxon>Heligmosomidae</taxon>
        <taxon>Nippostrongylus</taxon>
    </lineage>
</organism>
<evidence type="ECO:0000313" key="1">
    <source>
        <dbReference type="EMBL" id="VDL75897.1"/>
    </source>
</evidence>
<dbReference type="EMBL" id="UYSL01020717">
    <property type="protein sequence ID" value="VDL75897.1"/>
    <property type="molecule type" value="Genomic_DNA"/>
</dbReference>
<reference evidence="3" key="1">
    <citation type="submission" date="2017-02" db="UniProtKB">
        <authorList>
            <consortium name="WormBaseParasite"/>
        </authorList>
    </citation>
    <scope>IDENTIFICATION</scope>
</reference>